<name>A0A7Z7B1I6_9EURY</name>
<evidence type="ECO:0000313" key="1">
    <source>
        <dbReference type="EMBL" id="SDF80660.1"/>
    </source>
</evidence>
<dbReference type="EMBL" id="FNCA01000004">
    <property type="protein sequence ID" value="SDF80660.1"/>
    <property type="molecule type" value="Genomic_DNA"/>
</dbReference>
<reference evidence="1 2" key="1">
    <citation type="submission" date="2016-10" db="EMBL/GenBank/DDBJ databases">
        <authorList>
            <person name="Varghese N."/>
            <person name="Submissions S."/>
        </authorList>
    </citation>
    <scope>NUCLEOTIDE SEQUENCE [LARGE SCALE GENOMIC DNA]</scope>
    <source>
        <strain evidence="1 2">PL 12/M</strain>
    </source>
</reference>
<dbReference type="Proteomes" id="UP000199259">
    <property type="component" value="Unassembled WGS sequence"/>
</dbReference>
<dbReference type="OrthoDB" id="122871at2157"/>
<gene>
    <name evidence="1" type="ORF">SAMN04488589_1381</name>
</gene>
<comment type="caution">
    <text evidence="1">The sequence shown here is derived from an EMBL/GenBank/DDBJ whole genome shotgun (WGS) entry which is preliminary data.</text>
</comment>
<sequence length="90" mass="10424">MSEVNESDRFECVIVNIIDTLMWKGVTVEEVESGGRVYFGKVKPEGFDYVPGDVLYIGMKRLPYDLEDMEISMEVSLYDDNGKRLDWTFL</sequence>
<dbReference type="AlphaFoldDB" id="A0A7Z7B1I6"/>
<evidence type="ECO:0000313" key="2">
    <source>
        <dbReference type="Proteomes" id="UP000199259"/>
    </source>
</evidence>
<accession>A0A7Z7B1I6</accession>
<proteinExistence type="predicted"/>
<keyword evidence="2" id="KW-1185">Reference proteome</keyword>
<protein>
    <submittedName>
        <fullName evidence="1">Uncharacterized protein</fullName>
    </submittedName>
</protein>
<dbReference type="RefSeq" id="WP_091709744.1">
    <property type="nucleotide sequence ID" value="NZ_FNCA01000004.1"/>
</dbReference>
<organism evidence="1 2">
    <name type="scientific">Methanolobus vulcani</name>
    <dbReference type="NCBI Taxonomy" id="38026"/>
    <lineage>
        <taxon>Archaea</taxon>
        <taxon>Methanobacteriati</taxon>
        <taxon>Methanobacteriota</taxon>
        <taxon>Stenosarchaea group</taxon>
        <taxon>Methanomicrobia</taxon>
        <taxon>Methanosarcinales</taxon>
        <taxon>Methanosarcinaceae</taxon>
        <taxon>Methanolobus</taxon>
    </lineage>
</organism>